<reference evidence="8 9" key="1">
    <citation type="submission" date="2018-03" db="EMBL/GenBank/DDBJ databases">
        <title>Genomes of Pezizomycetes fungi and the evolution of truffles.</title>
        <authorList>
            <person name="Murat C."/>
            <person name="Payen T."/>
            <person name="Noel B."/>
            <person name="Kuo A."/>
            <person name="Martin F.M."/>
        </authorList>
    </citation>
    <scope>NUCLEOTIDE SEQUENCE [LARGE SCALE GENOMIC DNA]</scope>
    <source>
        <strain evidence="8">091103-1</strain>
    </source>
</reference>
<evidence type="ECO:0000256" key="2">
    <source>
        <dbReference type="ARBA" id="ARBA00012485"/>
    </source>
</evidence>
<sequence>MAQDRGRSSLSHEYSALPSHAPEIISANTEFIRSHDKIEALVTAERTRNFEGLVRRYIKQLLYGCQRAHCDTPTCYTARKKLSRDTNASRKFSVLSARIIACQLATQDDPYKALCPGKLVTPVLSSPAEEKKDGSLRDNSFREEVVEDGEDTSNKENKEAPLRPAKEALREGEVEVITDKGLKDPKSFQQQLFNTKPFKMLEWIGLPPNVGIMKFVNESTVSLAKTPTRSFDFNNERDVATPTLLHEQPPRFKDYSNPMELIDLGRLNKDSEPVSHHKHQEILQQPPVPPRKRRSSNASKAALKDVTPTPHSNTRSRMTAPGGRNPNMMPPPPIGPHLHQRSKTVNSQLQLTPSRSEKHSLTAQSLMTEDEDLTPQSLTKLDKEICAALLNMCTDPTVTSAQSRDAAAFAKQSLFYVFSTPGALLKSFVSEKTEPGLDDIHPNLDEMDQAFRMLFWNEAWEAQVMQGLWMGLEAVFKIPGEEGRLSDKDTAHVILIALHALAAAVPRSTPEEWMAVRKLRGSGKVSEAGAVSEIWFEDEMAERLMRRVARAVAYRHSRGDQVAPRLQRHLRNCDMFQLEQRRERMAREVGEDLAIVLDRGRGGWGLGVCTLEWCRAILLKAWDGQETTHMASVVGCCLVLMKILYDGHQSYGIDQEFFHTRALPDRFDPKDVPVQWFESEPKVGVLHFLDYPFLFPENLRVTYFRALNLAHMTKAYEQSMTMQRLTTQMSMNTALLDPQDERLDRRMRIPLSSYLLVEVRRETVLQDALNQVFGREIRELKRPLKVRFANEGEEGVDHGGVQQDFFIAAIREALRSDYGLFTTDEQSRMNWFSVAPIEPIHKYELLGLLVGLAVYNGVTLPVTFPRILYKKLLGGGAEGLEDIEDGWGQLARGFKQLLEWKDGDVGDIFLRTYDFSYDFFGQVKYVNMLRAKEKRVESLDIKLNRLRKAKSKPETMHEWLPAPPLSDEQDPWLGGLSDALNGIAQSDGSSYHITIREWPGDDGDEISEGRDAEEEGGAGGVDPGQEEGGEQPSDGPLEPALSETVGVGGSRATSENGGGQKTEPLEFGIQNSGTEDDIPQHADEEVEASANEGSDHTVEGPRAQAQEKGKRTAHVSFSLELSEGVRTGNDPPGSDEREPEEEAPLVTNENREAFVQDYISWLTDRSVRRQYQAFEKGFFAVIDRKSLSLFTPSNLQSLTEGIQEIDITELEKTARYEDGYSSTHRVIKDFWMTVRGFSAERRRQLLEFVTASGRVPVNGISSIMFVIQRNGPDSDRVPTSLTCFGRLLLPEYSHRKKLSKKLKLALENGKGFGVP</sequence>
<evidence type="ECO:0000259" key="7">
    <source>
        <dbReference type="PROSITE" id="PS50237"/>
    </source>
</evidence>
<evidence type="ECO:0000256" key="1">
    <source>
        <dbReference type="ARBA" id="ARBA00000885"/>
    </source>
</evidence>
<keyword evidence="9" id="KW-1185">Reference proteome</keyword>
<dbReference type="InterPro" id="IPR042556">
    <property type="entry name" value="AZUL_sf"/>
</dbReference>
<dbReference type="SUPFAM" id="SSF56204">
    <property type="entry name" value="Hect, E3 ligase catalytic domain"/>
    <property type="match status" value="1"/>
</dbReference>
<dbReference type="InterPro" id="IPR044611">
    <property type="entry name" value="E3A/B/C-like"/>
</dbReference>
<feature type="active site" description="Glycyl thioester intermediate" evidence="5">
    <location>
        <position position="1283"/>
    </location>
</feature>
<feature type="region of interest" description="Disordered" evidence="6">
    <location>
        <begin position="993"/>
        <end position="1147"/>
    </location>
</feature>
<dbReference type="EMBL" id="PYWC01000018">
    <property type="protein sequence ID" value="PWW77925.1"/>
    <property type="molecule type" value="Genomic_DNA"/>
</dbReference>
<proteinExistence type="predicted"/>
<accession>A0A317STS7</accession>
<feature type="compositionally biased region" description="Basic and acidic residues" evidence="6">
    <location>
        <begin position="152"/>
        <end position="162"/>
    </location>
</feature>
<dbReference type="SMART" id="SM00119">
    <property type="entry name" value="HECTc"/>
    <property type="match status" value="1"/>
</dbReference>
<dbReference type="Gene3D" id="3.30.2410.10">
    <property type="entry name" value="Hect, E3 ligase catalytic domain"/>
    <property type="match status" value="1"/>
</dbReference>
<dbReference type="OrthoDB" id="5981550at2759"/>
<feature type="region of interest" description="Disordered" evidence="6">
    <location>
        <begin position="126"/>
        <end position="162"/>
    </location>
</feature>
<dbReference type="STRING" id="42249.A0A317STS7"/>
<dbReference type="PANTHER" id="PTHR45700">
    <property type="entry name" value="UBIQUITIN-PROTEIN LIGASE E3C"/>
    <property type="match status" value="1"/>
</dbReference>
<keyword evidence="4 5" id="KW-0833">Ubl conjugation pathway</keyword>
<dbReference type="Pfam" id="PF00632">
    <property type="entry name" value="HECT"/>
    <property type="match status" value="2"/>
</dbReference>
<feature type="region of interest" description="Disordered" evidence="6">
    <location>
        <begin position="952"/>
        <end position="981"/>
    </location>
</feature>
<comment type="catalytic activity">
    <reaction evidence="1">
        <text>S-ubiquitinyl-[E2 ubiquitin-conjugating enzyme]-L-cysteine + [acceptor protein]-L-lysine = [E2 ubiquitin-conjugating enzyme]-L-cysteine + N(6)-ubiquitinyl-[acceptor protein]-L-lysine.</text>
        <dbReference type="EC" id="2.3.2.26"/>
    </reaction>
</comment>
<name>A0A317STS7_9PEZI</name>
<feature type="compositionally biased region" description="Basic and acidic residues" evidence="6">
    <location>
        <begin position="128"/>
        <end position="144"/>
    </location>
</feature>
<dbReference type="PANTHER" id="PTHR45700:SF8">
    <property type="entry name" value="HECT-TYPE E3 UBIQUITIN TRANSFERASE"/>
    <property type="match status" value="1"/>
</dbReference>
<evidence type="ECO:0000256" key="5">
    <source>
        <dbReference type="PROSITE-ProRule" id="PRU00104"/>
    </source>
</evidence>
<dbReference type="GO" id="GO:0000209">
    <property type="term" value="P:protein polyubiquitination"/>
    <property type="evidence" value="ECO:0007669"/>
    <property type="project" value="InterPro"/>
</dbReference>
<comment type="caution">
    <text evidence="8">The sequence shown here is derived from an EMBL/GenBank/DDBJ whole genome shotgun (WGS) entry which is preliminary data.</text>
</comment>
<keyword evidence="3" id="KW-0808">Transferase</keyword>
<organism evidence="8 9">
    <name type="scientific">Tuber magnatum</name>
    <name type="common">white Piedmont truffle</name>
    <dbReference type="NCBI Taxonomy" id="42249"/>
    <lineage>
        <taxon>Eukaryota</taxon>
        <taxon>Fungi</taxon>
        <taxon>Dikarya</taxon>
        <taxon>Ascomycota</taxon>
        <taxon>Pezizomycotina</taxon>
        <taxon>Pezizomycetes</taxon>
        <taxon>Pezizales</taxon>
        <taxon>Tuberaceae</taxon>
        <taxon>Tuber</taxon>
    </lineage>
</organism>
<dbReference type="Gene3D" id="3.90.1750.10">
    <property type="entry name" value="Hect, E3 ligase catalytic domains"/>
    <property type="match status" value="1"/>
</dbReference>
<gene>
    <name evidence="8" type="ORF">C7212DRAFT_356690</name>
</gene>
<dbReference type="GO" id="GO:0061630">
    <property type="term" value="F:ubiquitin protein ligase activity"/>
    <property type="evidence" value="ECO:0007669"/>
    <property type="project" value="UniProtKB-EC"/>
</dbReference>
<dbReference type="EC" id="2.3.2.26" evidence="2"/>
<feature type="region of interest" description="Disordered" evidence="6">
    <location>
        <begin position="270"/>
        <end position="363"/>
    </location>
</feature>
<dbReference type="Pfam" id="PF16558">
    <property type="entry name" value="AZUL"/>
    <property type="match status" value="1"/>
</dbReference>
<dbReference type="Gene3D" id="6.10.130.10">
    <property type="entry name" value="Ubiquitin-protein ligase E3A, N-terminal zinc-binding domain (AZUL)"/>
    <property type="match status" value="1"/>
</dbReference>
<evidence type="ECO:0000256" key="4">
    <source>
        <dbReference type="ARBA" id="ARBA00022786"/>
    </source>
</evidence>
<evidence type="ECO:0000256" key="3">
    <source>
        <dbReference type="ARBA" id="ARBA00022679"/>
    </source>
</evidence>
<dbReference type="InterPro" id="IPR032353">
    <property type="entry name" value="AZUL"/>
</dbReference>
<feature type="compositionally biased region" description="Acidic residues" evidence="6">
    <location>
        <begin position="1000"/>
        <end position="1016"/>
    </location>
</feature>
<evidence type="ECO:0000313" key="8">
    <source>
        <dbReference type="EMBL" id="PWW77925.1"/>
    </source>
</evidence>
<evidence type="ECO:0000313" key="9">
    <source>
        <dbReference type="Proteomes" id="UP000246991"/>
    </source>
</evidence>
<dbReference type="Proteomes" id="UP000246991">
    <property type="component" value="Unassembled WGS sequence"/>
</dbReference>
<dbReference type="InterPro" id="IPR035983">
    <property type="entry name" value="Hect_E3_ubiquitin_ligase"/>
</dbReference>
<dbReference type="InterPro" id="IPR000569">
    <property type="entry name" value="HECT_dom"/>
</dbReference>
<feature type="compositionally biased region" description="Polar residues" evidence="6">
    <location>
        <begin position="343"/>
        <end position="354"/>
    </location>
</feature>
<protein>
    <recommendedName>
        <fullName evidence="2">HECT-type E3 ubiquitin transferase</fullName>
        <ecNumber evidence="2">2.3.2.26</ecNumber>
    </recommendedName>
</protein>
<evidence type="ECO:0000256" key="6">
    <source>
        <dbReference type="SAM" id="MobiDB-lite"/>
    </source>
</evidence>
<dbReference type="FunFam" id="3.30.2410.10:FF:000003">
    <property type="entry name" value="probable E3 ubiquitin-protein ligase HERC4 isoform X1"/>
    <property type="match status" value="1"/>
</dbReference>
<dbReference type="PROSITE" id="PS50237">
    <property type="entry name" value="HECT"/>
    <property type="match status" value="1"/>
</dbReference>
<feature type="domain" description="HECT" evidence="7">
    <location>
        <begin position="776"/>
        <end position="1315"/>
    </location>
</feature>
<feature type="compositionally biased region" description="Basic and acidic residues" evidence="6">
    <location>
        <begin position="1093"/>
        <end position="1110"/>
    </location>
</feature>